<sequence length="387" mass="41327">MTASHRFQRFLVIKLADLGDAVLALPALQALRRTYPQAEIHVLTTPVGGQVFRLSPAVDRVIVLEKSRYDRPVQAIDPRGWLPLLRLAVGLRRRRFDAVILLHHLTLPFGRLKYRALLFATGAPVRSGLDNGTATFLTHTAPDLGFGAKPEWQYALDVMKTVGVVADGGPPRLSLTDEARRQAISLLEPGGGESSLVVLHPGVGPYGPGRAWPPERFAALARGLLAAGCRVAVTGAERERPLAQPALALDGVLDLVGRTGIATLAAVLEQAHLVIGADNGVLHLASAVGTPVLAIFGPSNIDAWAPYGAVPHVIHSALPRAVSSIALHAGLPCSPCFYVGYRLGRPAGCSRRTCLDAITPEAVLEIARAMLVARIGPRERVRERPPQ</sequence>
<dbReference type="GO" id="GO:0005829">
    <property type="term" value="C:cytosol"/>
    <property type="evidence" value="ECO:0007669"/>
    <property type="project" value="TreeGrafter"/>
</dbReference>
<dbReference type="InterPro" id="IPR002201">
    <property type="entry name" value="Glyco_trans_9"/>
</dbReference>
<evidence type="ECO:0000313" key="3">
    <source>
        <dbReference type="EMBL" id="MCM8748337.1"/>
    </source>
</evidence>
<dbReference type="SUPFAM" id="SSF53756">
    <property type="entry name" value="UDP-Glycosyltransferase/glycogen phosphorylase"/>
    <property type="match status" value="1"/>
</dbReference>
<name>A0AA42B9H9_9BACT</name>
<dbReference type="PANTHER" id="PTHR30160:SF1">
    <property type="entry name" value="LIPOPOLYSACCHARIDE 1,2-N-ACETYLGLUCOSAMINETRANSFERASE-RELATED"/>
    <property type="match status" value="1"/>
</dbReference>
<keyword evidence="2" id="KW-0808">Transferase</keyword>
<dbReference type="InterPro" id="IPR051199">
    <property type="entry name" value="LPS_LOS_Heptosyltrfase"/>
</dbReference>
<comment type="caution">
    <text evidence="3">The sequence shown here is derived from an EMBL/GenBank/DDBJ whole genome shotgun (WGS) entry which is preliminary data.</text>
</comment>
<keyword evidence="4" id="KW-1185">Reference proteome</keyword>
<evidence type="ECO:0000256" key="2">
    <source>
        <dbReference type="ARBA" id="ARBA00022679"/>
    </source>
</evidence>
<organism evidence="3 4">
    <name type="scientific">Thermalbibacter longus</name>
    <dbReference type="NCBI Taxonomy" id="2951981"/>
    <lineage>
        <taxon>Bacteria</taxon>
        <taxon>Pseudomonadati</taxon>
        <taxon>Thermomicrobiota</taxon>
        <taxon>Thermomicrobia</taxon>
        <taxon>Thermomicrobiales</taxon>
        <taxon>Thermomicrobiaceae</taxon>
        <taxon>Thermalbibacter</taxon>
    </lineage>
</organism>
<protein>
    <submittedName>
        <fullName evidence="3">Glycosyltransferase family 9 protein</fullName>
    </submittedName>
</protein>
<dbReference type="GO" id="GO:0009244">
    <property type="term" value="P:lipopolysaccharide core region biosynthetic process"/>
    <property type="evidence" value="ECO:0007669"/>
    <property type="project" value="TreeGrafter"/>
</dbReference>
<dbReference type="Proteomes" id="UP001165306">
    <property type="component" value="Unassembled WGS sequence"/>
</dbReference>
<dbReference type="CDD" id="cd03789">
    <property type="entry name" value="GT9_LPS_heptosyltransferase"/>
    <property type="match status" value="1"/>
</dbReference>
<dbReference type="Pfam" id="PF01075">
    <property type="entry name" value="Glyco_transf_9"/>
    <property type="match status" value="1"/>
</dbReference>
<dbReference type="Gene3D" id="3.40.50.2000">
    <property type="entry name" value="Glycogen Phosphorylase B"/>
    <property type="match status" value="2"/>
</dbReference>
<evidence type="ECO:0000256" key="1">
    <source>
        <dbReference type="ARBA" id="ARBA00022676"/>
    </source>
</evidence>
<dbReference type="RefSeq" id="WP_284056118.1">
    <property type="nucleotide sequence ID" value="NZ_JAMSLR010000002.1"/>
</dbReference>
<dbReference type="PANTHER" id="PTHR30160">
    <property type="entry name" value="TETRAACYLDISACCHARIDE 4'-KINASE-RELATED"/>
    <property type="match status" value="1"/>
</dbReference>
<accession>A0AA42B9H9</accession>
<gene>
    <name evidence="3" type="ORF">NET02_04200</name>
</gene>
<proteinExistence type="predicted"/>
<evidence type="ECO:0000313" key="4">
    <source>
        <dbReference type="Proteomes" id="UP001165306"/>
    </source>
</evidence>
<dbReference type="AlphaFoldDB" id="A0AA42B9H9"/>
<reference evidence="3" key="1">
    <citation type="submission" date="2022-06" db="EMBL/GenBank/DDBJ databases">
        <title>CFH 74404 Thermomicrobiaceae sp.</title>
        <authorList>
            <person name="Ming H."/>
            <person name="Li W.-J."/>
            <person name="Zhao Z."/>
        </authorList>
    </citation>
    <scope>NUCLEOTIDE SEQUENCE</scope>
    <source>
        <strain evidence="3">CFH 74404</strain>
    </source>
</reference>
<dbReference type="GO" id="GO:0008713">
    <property type="term" value="F:ADP-heptose-lipopolysaccharide heptosyltransferase activity"/>
    <property type="evidence" value="ECO:0007669"/>
    <property type="project" value="TreeGrafter"/>
</dbReference>
<keyword evidence="1" id="KW-0328">Glycosyltransferase</keyword>
<dbReference type="EMBL" id="JAMSLR010000002">
    <property type="protein sequence ID" value="MCM8748337.1"/>
    <property type="molecule type" value="Genomic_DNA"/>
</dbReference>